<dbReference type="GO" id="GO:0051484">
    <property type="term" value="P:isopentenyl diphosphate biosynthetic process, methylerythritol 4-phosphate pathway involved in terpenoid biosynthetic process"/>
    <property type="evidence" value="ECO:0007669"/>
    <property type="project" value="TreeGrafter"/>
</dbReference>
<feature type="binding site" evidence="9">
    <location>
        <position position="11"/>
    </location>
    <ligand>
        <name>NADPH</name>
        <dbReference type="ChEBI" id="CHEBI:57783"/>
    </ligand>
</feature>
<dbReference type="PIRSF" id="PIRSF006205">
    <property type="entry name" value="Dxp_reductismrs"/>
    <property type="match status" value="1"/>
</dbReference>
<evidence type="ECO:0000256" key="6">
    <source>
        <dbReference type="ARBA" id="ARBA00023211"/>
    </source>
</evidence>
<dbReference type="InterPro" id="IPR003821">
    <property type="entry name" value="DXP_reductoisomerase"/>
</dbReference>
<dbReference type="Proteomes" id="UP000249638">
    <property type="component" value="Unassembled WGS sequence"/>
</dbReference>
<feature type="binding site" evidence="9">
    <location>
        <position position="221"/>
    </location>
    <ligand>
        <name>1-deoxy-D-xylulose 5-phosphate</name>
        <dbReference type="ChEBI" id="CHEBI:57792"/>
    </ligand>
</feature>
<proteinExistence type="inferred from homology"/>
<feature type="binding site" evidence="9">
    <location>
        <position position="152"/>
    </location>
    <ligand>
        <name>1-deoxy-D-xylulose 5-phosphate</name>
        <dbReference type="ChEBI" id="CHEBI:57792"/>
    </ligand>
</feature>
<feature type="binding site" evidence="9">
    <location>
        <position position="224"/>
    </location>
    <ligand>
        <name>Mn(2+)</name>
        <dbReference type="ChEBI" id="CHEBI:29035"/>
    </ligand>
</feature>
<feature type="binding site" evidence="9">
    <location>
        <position position="179"/>
    </location>
    <ligand>
        <name>1-deoxy-D-xylulose 5-phosphate</name>
        <dbReference type="ChEBI" id="CHEBI:57792"/>
    </ligand>
</feature>
<keyword evidence="6 9" id="KW-0464">Manganese</keyword>
<feature type="domain" description="1-deoxy-D-xylulose 5-phosphate reductoisomerase C-terminal" evidence="11">
    <location>
        <begin position="146"/>
        <end position="232"/>
    </location>
</feature>
<feature type="binding site" evidence="9">
    <location>
        <position position="151"/>
    </location>
    <ligand>
        <name>1-deoxy-D-xylulose 5-phosphate</name>
        <dbReference type="ChEBI" id="CHEBI:57792"/>
    </ligand>
</feature>
<evidence type="ECO:0000256" key="5">
    <source>
        <dbReference type="ARBA" id="ARBA00023002"/>
    </source>
</evidence>
<dbReference type="InterPro" id="IPR013644">
    <property type="entry name" value="DXP_reductoisomerase_C"/>
</dbReference>
<feature type="binding site" evidence="9">
    <location>
        <position position="124"/>
    </location>
    <ligand>
        <name>NADPH</name>
        <dbReference type="ChEBI" id="CHEBI:57783"/>
    </ligand>
</feature>
<dbReference type="NCBIfam" id="NF003938">
    <property type="entry name" value="PRK05447.1-1"/>
    <property type="match status" value="1"/>
</dbReference>
<evidence type="ECO:0000259" key="11">
    <source>
        <dbReference type="Pfam" id="PF08436"/>
    </source>
</evidence>
<keyword evidence="7 9" id="KW-0414">Isoprene biosynthesis</keyword>
<name>A0A2W7P7Y0_9BURK</name>
<dbReference type="EC" id="1.1.1.267" evidence="9"/>
<evidence type="ECO:0000256" key="1">
    <source>
        <dbReference type="ARBA" id="ARBA00005094"/>
    </source>
</evidence>
<organism evidence="13 14">
    <name type="scientific">Cupriavidus phytorum</name>
    <dbReference type="NCBI Taxonomy" id="3024399"/>
    <lineage>
        <taxon>Bacteria</taxon>
        <taxon>Pseudomonadati</taxon>
        <taxon>Pseudomonadota</taxon>
        <taxon>Betaproteobacteria</taxon>
        <taxon>Burkholderiales</taxon>
        <taxon>Burkholderiaceae</taxon>
        <taxon>Cupriavidus</taxon>
    </lineage>
</organism>
<comment type="catalytic activity">
    <reaction evidence="8">
        <text>2-C-methyl-D-erythritol 4-phosphate + NADP(+) = 1-deoxy-D-xylulose 5-phosphate + NADPH + H(+)</text>
        <dbReference type="Rhea" id="RHEA:13717"/>
        <dbReference type="ChEBI" id="CHEBI:15378"/>
        <dbReference type="ChEBI" id="CHEBI:57783"/>
        <dbReference type="ChEBI" id="CHEBI:57792"/>
        <dbReference type="ChEBI" id="CHEBI:58262"/>
        <dbReference type="ChEBI" id="CHEBI:58349"/>
        <dbReference type="EC" id="1.1.1.267"/>
    </reaction>
    <physiologicalReaction direction="right-to-left" evidence="8">
        <dbReference type="Rhea" id="RHEA:13719"/>
    </physiologicalReaction>
</comment>
<evidence type="ECO:0000259" key="10">
    <source>
        <dbReference type="Pfam" id="PF02670"/>
    </source>
</evidence>
<dbReference type="GO" id="GO:0030145">
    <property type="term" value="F:manganese ion binding"/>
    <property type="evidence" value="ECO:0007669"/>
    <property type="project" value="TreeGrafter"/>
</dbReference>
<keyword evidence="9" id="KW-0460">Magnesium</keyword>
<comment type="caution">
    <text evidence="9">Lacks conserved residue(s) required for the propagation of feature annotation.</text>
</comment>
<keyword evidence="5 9" id="KW-0560">Oxidoreductase</keyword>
<evidence type="ECO:0000313" key="13">
    <source>
        <dbReference type="EMBL" id="PZX32344.1"/>
    </source>
</evidence>
<feature type="binding site" evidence="9">
    <location>
        <position position="126"/>
    </location>
    <ligand>
        <name>NADPH</name>
        <dbReference type="ChEBI" id="CHEBI:57783"/>
    </ligand>
</feature>
<dbReference type="InterPro" id="IPR036291">
    <property type="entry name" value="NAD(P)-bd_dom_sf"/>
</dbReference>
<feature type="binding site" evidence="9">
    <location>
        <position position="220"/>
    </location>
    <ligand>
        <name>1-deoxy-D-xylulose 5-phosphate</name>
        <dbReference type="ChEBI" id="CHEBI:57792"/>
    </ligand>
</feature>
<comment type="caution">
    <text evidence="13">The sequence shown here is derived from an EMBL/GenBank/DDBJ whole genome shotgun (WGS) entry which is preliminary data.</text>
</comment>
<keyword evidence="14" id="KW-1185">Reference proteome</keyword>
<reference evidence="13" key="1">
    <citation type="submission" date="2018-06" db="EMBL/GenBank/DDBJ databases">
        <title>Genomic Encyclopedia of Type Strains, Phase IV (KMG-V): Genome sequencing to study the core and pangenomes of soil and plant-associated prokaryotes.</title>
        <authorList>
            <person name="Whitman W."/>
        </authorList>
    </citation>
    <scope>NUCLEOTIDE SEQUENCE [LARGE SCALE GENOMIC DNA]</scope>
    <source>
        <strain evidence="13">MLR2-44</strain>
    </source>
</reference>
<feature type="binding site" evidence="9">
    <location>
        <position position="10"/>
    </location>
    <ligand>
        <name>NADPH</name>
        <dbReference type="ChEBI" id="CHEBI:57783"/>
    </ligand>
</feature>
<dbReference type="PANTHER" id="PTHR30525">
    <property type="entry name" value="1-DEOXY-D-XYLULOSE 5-PHOSPHATE REDUCTOISOMERASE"/>
    <property type="match status" value="1"/>
</dbReference>
<protein>
    <recommendedName>
        <fullName evidence="9">1-deoxy-D-xylulose 5-phosphate reductoisomerase</fullName>
        <shortName evidence="9">DXP reductoisomerase</shortName>
        <ecNumber evidence="9">1.1.1.267</ecNumber>
    </recommendedName>
    <alternativeName>
        <fullName evidence="9">1-deoxyxylulose-5-phosphate reductoisomerase</fullName>
    </alternativeName>
    <alternativeName>
        <fullName evidence="9">2-C-methyl-D-erythritol 4-phosphate synthase</fullName>
    </alternativeName>
</protein>
<dbReference type="GO" id="GO:0030604">
    <property type="term" value="F:1-deoxy-D-xylulose-5-phosphate reductoisomerase activity"/>
    <property type="evidence" value="ECO:0007669"/>
    <property type="project" value="UniProtKB-UniRule"/>
</dbReference>
<feature type="binding site" evidence="9">
    <location>
        <position position="215"/>
    </location>
    <ligand>
        <name>1-deoxy-D-xylulose 5-phosphate</name>
        <dbReference type="ChEBI" id="CHEBI:57792"/>
    </ligand>
</feature>
<feature type="binding site" evidence="9">
    <location>
        <position position="208"/>
    </location>
    <ligand>
        <name>NADPH</name>
        <dbReference type="ChEBI" id="CHEBI:57783"/>
    </ligand>
</feature>
<accession>A0A2W7P7Y0</accession>
<dbReference type="GO" id="GO:0070402">
    <property type="term" value="F:NADPH binding"/>
    <property type="evidence" value="ECO:0007669"/>
    <property type="project" value="InterPro"/>
</dbReference>
<feature type="domain" description="DXP reductoisomerase C-terminal" evidence="12">
    <location>
        <begin position="264"/>
        <end position="380"/>
    </location>
</feature>
<dbReference type="Gene3D" id="3.40.50.720">
    <property type="entry name" value="NAD(P)-binding Rossmann-like Domain"/>
    <property type="match status" value="1"/>
</dbReference>
<feature type="binding site" evidence="9">
    <location>
        <position position="202"/>
    </location>
    <ligand>
        <name>1-deoxy-D-xylulose 5-phosphate</name>
        <dbReference type="ChEBI" id="CHEBI:57792"/>
    </ligand>
</feature>
<evidence type="ECO:0000256" key="7">
    <source>
        <dbReference type="ARBA" id="ARBA00023229"/>
    </source>
</evidence>
<dbReference type="InterPro" id="IPR013512">
    <property type="entry name" value="DXP_reductoisomerase_N"/>
</dbReference>
<dbReference type="GO" id="GO:0016853">
    <property type="term" value="F:isomerase activity"/>
    <property type="evidence" value="ECO:0007669"/>
    <property type="project" value="UniProtKB-KW"/>
</dbReference>
<comment type="pathway">
    <text evidence="1 9">Isoprenoid biosynthesis; isopentenyl diphosphate biosynthesis via DXP pathway; isopentenyl diphosphate from 1-deoxy-D-xylulose 5-phosphate: step 1/6.</text>
</comment>
<dbReference type="FunFam" id="3.40.50.720:FF:000045">
    <property type="entry name" value="1-deoxy-D-xylulose 5-phosphate reductoisomerase"/>
    <property type="match status" value="1"/>
</dbReference>
<dbReference type="Pfam" id="PF08436">
    <property type="entry name" value="DXP_redisom_C"/>
    <property type="match status" value="1"/>
</dbReference>
<gene>
    <name evidence="9" type="primary">dxr</name>
    <name evidence="13" type="ORF">C7416_102519</name>
</gene>
<dbReference type="EMBL" id="QKZN01000002">
    <property type="protein sequence ID" value="PZX32344.1"/>
    <property type="molecule type" value="Genomic_DNA"/>
</dbReference>
<evidence type="ECO:0000256" key="8">
    <source>
        <dbReference type="ARBA" id="ARBA00048543"/>
    </source>
</evidence>
<dbReference type="NCBIfam" id="TIGR00243">
    <property type="entry name" value="Dxr"/>
    <property type="match status" value="1"/>
</dbReference>
<dbReference type="Pfam" id="PF02670">
    <property type="entry name" value="DXP_reductoisom"/>
    <property type="match status" value="1"/>
</dbReference>
<dbReference type="Gene3D" id="1.10.1740.10">
    <property type="match status" value="1"/>
</dbReference>
<feature type="domain" description="1-deoxy-D-xylulose 5-phosphate reductoisomerase N-terminal" evidence="10">
    <location>
        <begin position="4"/>
        <end position="132"/>
    </location>
</feature>
<feature type="binding site" evidence="9">
    <location>
        <position position="37"/>
    </location>
    <ligand>
        <name>NADPH</name>
        <dbReference type="ChEBI" id="CHEBI:57783"/>
    </ligand>
</feature>
<dbReference type="HAMAP" id="MF_00183">
    <property type="entry name" value="DXP_reductoisom"/>
    <property type="match status" value="1"/>
</dbReference>
<dbReference type="AlphaFoldDB" id="A0A2W7P7Y0"/>
<evidence type="ECO:0000256" key="9">
    <source>
        <dbReference type="HAMAP-Rule" id="MF_00183"/>
    </source>
</evidence>
<dbReference type="UniPathway" id="UPA00056">
    <property type="reaction ID" value="UER00092"/>
</dbReference>
<evidence type="ECO:0000256" key="4">
    <source>
        <dbReference type="ARBA" id="ARBA00022857"/>
    </source>
</evidence>
<feature type="binding site" evidence="9">
    <location>
        <position position="152"/>
    </location>
    <ligand>
        <name>Mn(2+)</name>
        <dbReference type="ChEBI" id="CHEBI:29035"/>
    </ligand>
</feature>
<dbReference type="SUPFAM" id="SSF51735">
    <property type="entry name" value="NAD(P)-binding Rossmann-fold domains"/>
    <property type="match status" value="1"/>
</dbReference>
<evidence type="ECO:0000256" key="3">
    <source>
        <dbReference type="ARBA" id="ARBA00022723"/>
    </source>
</evidence>
<feature type="binding site" evidence="9">
    <location>
        <position position="125"/>
    </location>
    <ligand>
        <name>1-deoxy-D-xylulose 5-phosphate</name>
        <dbReference type="ChEBI" id="CHEBI:57792"/>
    </ligand>
</feature>
<dbReference type="SUPFAM" id="SSF69055">
    <property type="entry name" value="1-deoxy-D-xylulose-5-phosphate reductoisomerase, C-terminal domain"/>
    <property type="match status" value="1"/>
</dbReference>
<feature type="binding site" evidence="9">
    <location>
        <position position="150"/>
    </location>
    <ligand>
        <name>Mn(2+)</name>
        <dbReference type="ChEBI" id="CHEBI:29035"/>
    </ligand>
</feature>
<comment type="cofactor">
    <cofactor evidence="9">
        <name>Mg(2+)</name>
        <dbReference type="ChEBI" id="CHEBI:18420"/>
    </cofactor>
    <cofactor evidence="9">
        <name>Mn(2+)</name>
        <dbReference type="ChEBI" id="CHEBI:29035"/>
    </cofactor>
</comment>
<dbReference type="Pfam" id="PF13288">
    <property type="entry name" value="DXPR_C"/>
    <property type="match status" value="1"/>
</dbReference>
<comment type="similarity">
    <text evidence="2 9">Belongs to the DXR family.</text>
</comment>
<dbReference type="SUPFAM" id="SSF55347">
    <property type="entry name" value="Glyceraldehyde-3-phosphate dehydrogenase-like, C-terminal domain"/>
    <property type="match status" value="1"/>
</dbReference>
<keyword evidence="3 9" id="KW-0479">Metal-binding</keyword>
<dbReference type="InterPro" id="IPR026877">
    <property type="entry name" value="DXPR_C"/>
</dbReference>
<keyword evidence="4 9" id="KW-0521">NADP</keyword>
<evidence type="ECO:0000313" key="14">
    <source>
        <dbReference type="Proteomes" id="UP000249638"/>
    </source>
</evidence>
<evidence type="ECO:0000259" key="12">
    <source>
        <dbReference type="Pfam" id="PF13288"/>
    </source>
</evidence>
<feature type="binding site" evidence="9">
    <location>
        <position position="224"/>
    </location>
    <ligand>
        <name>1-deoxy-D-xylulose 5-phosphate</name>
        <dbReference type="ChEBI" id="CHEBI:57792"/>
    </ligand>
</feature>
<dbReference type="PANTHER" id="PTHR30525:SF0">
    <property type="entry name" value="1-DEOXY-D-XYLULOSE 5-PHOSPHATE REDUCTOISOMERASE, CHLOROPLASTIC"/>
    <property type="match status" value="1"/>
</dbReference>
<sequence length="393" mass="41354">MHRITILGATGSIGESTLDVIRRHPGRYAAHALSAHRQVRKLADQCIEFRPARAVVGTAEAARELETLLRAAGVPTEVSYGEAALESIAADAQADAVMAAIVGAAGLRPTLAAARAGKRVLLANKEALVMSGRIFMDAVREHGATLLPIDSEHNAIFQCLPADDPRYGRGVAKVLLTASGGPFRTRDPATLHDISPDQACAHPNWVMGRKISVDSATMMNKGLEVIEAHWLFGAPAERIEVLIHPQSIVHSMVAYADGSVLAQLGNPDMRTPIAYGLAYPERIDAGVTPLDLTAAGGLHFEKPDLVRFPCLGLAFDALHAAGVAPAVLNAANEVAVEAFLATQVRFTDIAGIVRQVLEAAPNGPADTLEAVLCADALAREAARAAVTARSAAR</sequence>
<dbReference type="NCBIfam" id="NF009114">
    <property type="entry name" value="PRK12464.1"/>
    <property type="match status" value="1"/>
</dbReference>
<feature type="binding site" evidence="9">
    <location>
        <position position="12"/>
    </location>
    <ligand>
        <name>NADPH</name>
        <dbReference type="ChEBI" id="CHEBI:57783"/>
    </ligand>
</feature>
<evidence type="ECO:0000256" key="2">
    <source>
        <dbReference type="ARBA" id="ARBA00006825"/>
    </source>
</evidence>
<dbReference type="InterPro" id="IPR036169">
    <property type="entry name" value="DXPR_C_sf"/>
</dbReference>
<feature type="binding site" evidence="9">
    <location>
        <position position="13"/>
    </location>
    <ligand>
        <name>NADPH</name>
        <dbReference type="ChEBI" id="CHEBI:57783"/>
    </ligand>
</feature>
<comment type="function">
    <text evidence="9">Catalyzes the NADPH-dependent rearrangement and reduction of 1-deoxy-D-xylulose-5-phosphate (DXP) to 2-C-methyl-D-erythritol 4-phosphate (MEP).</text>
</comment>